<proteinExistence type="predicted"/>
<dbReference type="EMBL" id="JAACJM010000001">
    <property type="protein sequence ID" value="KAF5374911.1"/>
    <property type="molecule type" value="Genomic_DNA"/>
</dbReference>
<name>A0A8H5H0V7_9AGAR</name>
<dbReference type="OrthoDB" id="3178019at2759"/>
<evidence type="ECO:0000313" key="3">
    <source>
        <dbReference type="Proteomes" id="UP000559256"/>
    </source>
</evidence>
<evidence type="ECO:0000313" key="2">
    <source>
        <dbReference type="EMBL" id="KAF5374911.1"/>
    </source>
</evidence>
<feature type="compositionally biased region" description="Polar residues" evidence="1">
    <location>
        <begin position="500"/>
        <end position="514"/>
    </location>
</feature>
<dbReference type="AlphaFoldDB" id="A0A8H5H0V7"/>
<keyword evidence="3" id="KW-1185">Reference proteome</keyword>
<gene>
    <name evidence="2" type="ORF">D9758_000074</name>
</gene>
<comment type="caution">
    <text evidence="2">The sequence shown here is derived from an EMBL/GenBank/DDBJ whole genome shotgun (WGS) entry which is preliminary data.</text>
</comment>
<evidence type="ECO:0000256" key="1">
    <source>
        <dbReference type="SAM" id="MobiDB-lite"/>
    </source>
</evidence>
<organism evidence="2 3">
    <name type="scientific">Tetrapyrgos nigripes</name>
    <dbReference type="NCBI Taxonomy" id="182062"/>
    <lineage>
        <taxon>Eukaryota</taxon>
        <taxon>Fungi</taxon>
        <taxon>Dikarya</taxon>
        <taxon>Basidiomycota</taxon>
        <taxon>Agaricomycotina</taxon>
        <taxon>Agaricomycetes</taxon>
        <taxon>Agaricomycetidae</taxon>
        <taxon>Agaricales</taxon>
        <taxon>Marasmiineae</taxon>
        <taxon>Marasmiaceae</taxon>
        <taxon>Tetrapyrgos</taxon>
    </lineage>
</organism>
<accession>A0A8H5H0V7</accession>
<dbReference type="Proteomes" id="UP000559256">
    <property type="component" value="Unassembled WGS sequence"/>
</dbReference>
<reference evidence="2 3" key="1">
    <citation type="journal article" date="2020" name="ISME J.">
        <title>Uncovering the hidden diversity of litter-decomposition mechanisms in mushroom-forming fungi.</title>
        <authorList>
            <person name="Floudas D."/>
            <person name="Bentzer J."/>
            <person name="Ahren D."/>
            <person name="Johansson T."/>
            <person name="Persson P."/>
            <person name="Tunlid A."/>
        </authorList>
    </citation>
    <scope>NUCLEOTIDE SEQUENCE [LARGE SCALE GENOMIC DNA]</scope>
    <source>
        <strain evidence="2 3">CBS 291.85</strain>
    </source>
</reference>
<feature type="region of interest" description="Disordered" evidence="1">
    <location>
        <begin position="478"/>
        <end position="521"/>
    </location>
</feature>
<feature type="compositionally biased region" description="Pro residues" evidence="1">
    <location>
        <begin position="485"/>
        <end position="494"/>
    </location>
</feature>
<sequence>MVSGCLRCSRSRSFQTSFLIYSLSLAVYSELSSRRMPISFIPPLGDTTRVHIPPWYTTCSHASTVQLQFTAFLDDDEFQQFNDGMKVQIWSNIPSQERYDGQWGAMDFETKQSDQADFHAVSLSLGHSSEEDYNVQTKNKHILFLHLSVPFSNAASISSFTYRLLLPTGEQRWLGLYGQNGILILDKTDPDASGLSLEKEGWESTNSDSVPVWQWRASTDSEGKDLFVAKITRPQDWSIQGIGKEGYLDYPYVAKTTSLLFLAPRVHPYSILRPRTFVLRTPPDNALSISSRNASKQVLNIHAPCSGPVFLEAYETVDSLLEKLDLTHFGTLRHLQSSSNRHLVMMWSPSDVFPRISVVIPLFSENPEFTGQPTLLHMKTANLAAPLGSNITRFTLFSAGDLGVHFVDLQKDKEPQSTGTGTSDHVSLSVSSAGGQFILSPLYSIPRDSDPGEVKSSSSLGSLHVSILSSHSAHVVDSSADDYLPTPPPSPHLRPPSALREQNVTASSNTSTSDMGMPSRQDAFPIGQAMVEDKSEDLDANRKMAEMEKGRLSEGSGEINPGDGQLRDIDEVLEEEDAYERRVERAYHSPTGQISHSDVNSSLAVRFGPGTRRFTRSFVSSFIDSITSRRYVTSRKNEGRFPVLTALLKGAFRAFTLWLSMLVHSLLRSGHSKSMRAPQTDPEMHVQSPVTDADVTRDEEDDALEVEVNSPVVDERTPLLSRLSHASENQGCVPTGSQPSSKTDQPVQVNAGTSDLEPLVKNQAASQKTKNFLVFDLLDSVVGHGEVIQHSMLIRWDDKWDFENVSTGRTLLEQLDIQLNGKPILLTDVKALKSGVALVSLAKRNRES</sequence>
<protein>
    <submittedName>
        <fullName evidence="2">Uncharacterized protein</fullName>
    </submittedName>
</protein>
<feature type="region of interest" description="Disordered" evidence="1">
    <location>
        <begin position="724"/>
        <end position="749"/>
    </location>
</feature>